<dbReference type="CDD" id="cd01392">
    <property type="entry name" value="HTH_LacI"/>
    <property type="match status" value="1"/>
</dbReference>
<dbReference type="SUPFAM" id="SSF47413">
    <property type="entry name" value="lambda repressor-like DNA-binding domains"/>
    <property type="match status" value="1"/>
</dbReference>
<dbReference type="Gene3D" id="3.40.50.2300">
    <property type="match status" value="2"/>
</dbReference>
<dbReference type="RefSeq" id="WP_380124986.1">
    <property type="nucleotide sequence ID" value="NZ_JBHSIU010000066.1"/>
</dbReference>
<evidence type="ECO:0000256" key="3">
    <source>
        <dbReference type="ARBA" id="ARBA00023163"/>
    </source>
</evidence>
<dbReference type="InterPro" id="IPR028082">
    <property type="entry name" value="Peripla_BP_I"/>
</dbReference>
<organism evidence="5 6">
    <name type="scientific">Dactylosporangium cerinum</name>
    <dbReference type="NCBI Taxonomy" id="1434730"/>
    <lineage>
        <taxon>Bacteria</taxon>
        <taxon>Bacillati</taxon>
        <taxon>Actinomycetota</taxon>
        <taxon>Actinomycetes</taxon>
        <taxon>Micromonosporales</taxon>
        <taxon>Micromonosporaceae</taxon>
        <taxon>Dactylosporangium</taxon>
    </lineage>
</organism>
<gene>
    <name evidence="5" type="ORF">ACFPIJ_44020</name>
</gene>
<accession>A0ABV9W7U0</accession>
<dbReference type="PROSITE" id="PS50932">
    <property type="entry name" value="HTH_LACI_2"/>
    <property type="match status" value="1"/>
</dbReference>
<dbReference type="Pfam" id="PF00356">
    <property type="entry name" value="LacI"/>
    <property type="match status" value="1"/>
</dbReference>
<evidence type="ECO:0000313" key="6">
    <source>
        <dbReference type="Proteomes" id="UP001595912"/>
    </source>
</evidence>
<protein>
    <submittedName>
        <fullName evidence="5">LacI family DNA-binding transcriptional regulator</fullName>
    </submittedName>
</protein>
<dbReference type="Gene3D" id="1.10.260.40">
    <property type="entry name" value="lambda repressor-like DNA-binding domains"/>
    <property type="match status" value="1"/>
</dbReference>
<dbReference type="InterPro" id="IPR001761">
    <property type="entry name" value="Peripla_BP/Lac1_sug-bd_dom"/>
</dbReference>
<sequence>MRDVAVLAGVSPATVSRVVNDERYIRPETRYAVERAITELGFHRNELARGLRPGQTTETIALLIEDPANPFWSGVTRGAEETARRHQHMLVVGSTGQRFEQERDLLRDLVRRRVDGLLVTPTAHDHVDLHAELARWAPMVFIDRVPQGVPADSVVLDNYGGAREAVAHLTAQGRRRIGYIGGDPAVFTGADRLAGYRRAVEDAGLGYDPVLVSLDNHTVEAARAAATALLDGPAAADAIFADNNRICVGVLHAVAGRDEIGVAGFDDLELVDLLPRPVPLVTYDTVELGRRAAQLLFGRIAGDTGPTTQVLLPTRLVLRGGRAQ</sequence>
<dbReference type="Proteomes" id="UP001595912">
    <property type="component" value="Unassembled WGS sequence"/>
</dbReference>
<dbReference type="CDD" id="cd06267">
    <property type="entry name" value="PBP1_LacI_sugar_binding-like"/>
    <property type="match status" value="1"/>
</dbReference>
<keyword evidence="6" id="KW-1185">Reference proteome</keyword>
<dbReference type="InterPro" id="IPR000843">
    <property type="entry name" value="HTH_LacI"/>
</dbReference>
<evidence type="ECO:0000256" key="2">
    <source>
        <dbReference type="ARBA" id="ARBA00023125"/>
    </source>
</evidence>
<keyword evidence="3" id="KW-0804">Transcription</keyword>
<keyword evidence="2 5" id="KW-0238">DNA-binding</keyword>
<dbReference type="PANTHER" id="PTHR30146">
    <property type="entry name" value="LACI-RELATED TRANSCRIPTIONAL REPRESSOR"/>
    <property type="match status" value="1"/>
</dbReference>
<dbReference type="EMBL" id="JBHSIU010000066">
    <property type="protein sequence ID" value="MFC5004782.1"/>
    <property type="molecule type" value="Genomic_DNA"/>
</dbReference>
<feature type="domain" description="HTH lacI-type" evidence="4">
    <location>
        <begin position="1"/>
        <end position="53"/>
    </location>
</feature>
<dbReference type="PROSITE" id="PS00356">
    <property type="entry name" value="HTH_LACI_1"/>
    <property type="match status" value="1"/>
</dbReference>
<dbReference type="Pfam" id="PF00532">
    <property type="entry name" value="Peripla_BP_1"/>
    <property type="match status" value="1"/>
</dbReference>
<dbReference type="SUPFAM" id="SSF53822">
    <property type="entry name" value="Periplasmic binding protein-like I"/>
    <property type="match status" value="1"/>
</dbReference>
<dbReference type="SMART" id="SM00354">
    <property type="entry name" value="HTH_LACI"/>
    <property type="match status" value="1"/>
</dbReference>
<name>A0ABV9W7U0_9ACTN</name>
<proteinExistence type="predicted"/>
<comment type="caution">
    <text evidence="5">The sequence shown here is derived from an EMBL/GenBank/DDBJ whole genome shotgun (WGS) entry which is preliminary data.</text>
</comment>
<dbReference type="InterPro" id="IPR010982">
    <property type="entry name" value="Lambda_DNA-bd_dom_sf"/>
</dbReference>
<dbReference type="PANTHER" id="PTHR30146:SF109">
    <property type="entry name" value="HTH-TYPE TRANSCRIPTIONAL REGULATOR GALS"/>
    <property type="match status" value="1"/>
</dbReference>
<reference evidence="6" key="1">
    <citation type="journal article" date="2019" name="Int. J. Syst. Evol. Microbiol.">
        <title>The Global Catalogue of Microorganisms (GCM) 10K type strain sequencing project: providing services to taxonomists for standard genome sequencing and annotation.</title>
        <authorList>
            <consortium name="The Broad Institute Genomics Platform"/>
            <consortium name="The Broad Institute Genome Sequencing Center for Infectious Disease"/>
            <person name="Wu L."/>
            <person name="Ma J."/>
        </authorList>
    </citation>
    <scope>NUCLEOTIDE SEQUENCE [LARGE SCALE GENOMIC DNA]</scope>
    <source>
        <strain evidence="6">CGMCC 4.7152</strain>
    </source>
</reference>
<evidence type="ECO:0000259" key="4">
    <source>
        <dbReference type="PROSITE" id="PS50932"/>
    </source>
</evidence>
<evidence type="ECO:0000313" key="5">
    <source>
        <dbReference type="EMBL" id="MFC5004782.1"/>
    </source>
</evidence>
<evidence type="ECO:0000256" key="1">
    <source>
        <dbReference type="ARBA" id="ARBA00023015"/>
    </source>
</evidence>
<dbReference type="GO" id="GO:0003677">
    <property type="term" value="F:DNA binding"/>
    <property type="evidence" value="ECO:0007669"/>
    <property type="project" value="UniProtKB-KW"/>
</dbReference>
<keyword evidence="1" id="KW-0805">Transcription regulation</keyword>